<feature type="region of interest" description="Disordered" evidence="3">
    <location>
        <begin position="334"/>
        <end position="365"/>
    </location>
</feature>
<dbReference type="EMBL" id="BQNB010011618">
    <property type="protein sequence ID" value="GJS92942.1"/>
    <property type="molecule type" value="Genomic_DNA"/>
</dbReference>
<feature type="coiled-coil region" evidence="2">
    <location>
        <begin position="1055"/>
        <end position="1085"/>
    </location>
</feature>
<accession>A0ABQ4ZSN0</accession>
<feature type="coiled-coil region" evidence="2">
    <location>
        <begin position="561"/>
        <end position="588"/>
    </location>
</feature>
<dbReference type="Proteomes" id="UP001151760">
    <property type="component" value="Unassembled WGS sequence"/>
</dbReference>
<gene>
    <name evidence="5" type="ORF">Tco_0799910</name>
</gene>
<feature type="coiled-coil region" evidence="2">
    <location>
        <begin position="919"/>
        <end position="960"/>
    </location>
</feature>
<evidence type="ECO:0000313" key="5">
    <source>
        <dbReference type="EMBL" id="GJS92942.1"/>
    </source>
</evidence>
<evidence type="ECO:0000313" key="6">
    <source>
        <dbReference type="Proteomes" id="UP001151760"/>
    </source>
</evidence>
<dbReference type="Pfam" id="PF14223">
    <property type="entry name" value="Retrotran_gag_2"/>
    <property type="match status" value="1"/>
</dbReference>
<protein>
    <submittedName>
        <fullName evidence="5">Retrovirus-related pol polyprotein from transposon TNT 1-94</fullName>
    </submittedName>
</protein>
<evidence type="ECO:0000256" key="1">
    <source>
        <dbReference type="PROSITE-ProRule" id="PRU00047"/>
    </source>
</evidence>
<feature type="compositionally biased region" description="Basic residues" evidence="3">
    <location>
        <begin position="1286"/>
        <end position="1302"/>
    </location>
</feature>
<feature type="compositionally biased region" description="Polar residues" evidence="3">
    <location>
        <begin position="263"/>
        <end position="281"/>
    </location>
</feature>
<keyword evidence="1" id="KW-0863">Zinc-finger</keyword>
<name>A0ABQ4ZSN0_9ASTR</name>
<dbReference type="InterPro" id="IPR036875">
    <property type="entry name" value="Znf_CCHC_sf"/>
</dbReference>
<feature type="region of interest" description="Disordered" evidence="3">
    <location>
        <begin position="1273"/>
        <end position="1306"/>
    </location>
</feature>
<keyword evidence="6" id="KW-1185">Reference proteome</keyword>
<feature type="domain" description="CCHC-type" evidence="4">
    <location>
        <begin position="391"/>
        <end position="406"/>
    </location>
</feature>
<organism evidence="5 6">
    <name type="scientific">Tanacetum coccineum</name>
    <dbReference type="NCBI Taxonomy" id="301880"/>
    <lineage>
        <taxon>Eukaryota</taxon>
        <taxon>Viridiplantae</taxon>
        <taxon>Streptophyta</taxon>
        <taxon>Embryophyta</taxon>
        <taxon>Tracheophyta</taxon>
        <taxon>Spermatophyta</taxon>
        <taxon>Magnoliopsida</taxon>
        <taxon>eudicotyledons</taxon>
        <taxon>Gunneridae</taxon>
        <taxon>Pentapetalae</taxon>
        <taxon>asterids</taxon>
        <taxon>campanulids</taxon>
        <taxon>Asterales</taxon>
        <taxon>Asteraceae</taxon>
        <taxon>Asteroideae</taxon>
        <taxon>Anthemideae</taxon>
        <taxon>Anthemidinae</taxon>
        <taxon>Tanacetum</taxon>
    </lineage>
</organism>
<dbReference type="SUPFAM" id="SSF57756">
    <property type="entry name" value="Retrovirus zinc finger-like domains"/>
    <property type="match status" value="1"/>
</dbReference>
<sequence>MHNNIMAAGSKERPPMLGPGRYSQWHSRFLRYLDTKSNGEYLRKCIFDGPYLPTNVLIAAVEAAENILPVAAHEEVETIHNMTAENKLYFQAEKEAIFLILTGIGDEIYSTVDACNTAKEMWTAIERLQQGESLNVQDVKTNLFWEFGKFTSRDGESMESYYSRFYKLMNELTRNNLQVSPMQVNVQFLQQLQPEWSRFVTVVKQGQEIDTVSYHKLFDVLKQFQNEVNDIRSERLARSANPLALLAAAQPYSDNYYQAPKPQRSNAPSYTQSSSTRPSASTRHKGKEIAKPVTPQSESVSEEDSDPEQARRDKDMQKNLALLAKYFKKLYKPTNNNLRTSSNSTNKTEDTTPRYNNDNQSRQFGNQRTVTVAGARETVGSPVVQKTGIQCFNCKGFGHYARECRKPKRVKDYAYHKEKMMMCKQAEQGVPLQAEQADWLEDTDEEIDEQELEAHYSYMAKIQEVSPAESSSTDTPLEQVQNHDENDVFANVRRHSEQPESINDTYVLEKDDSNVIPDSSNICTNDNQVDQNATECVDERAALANLIANLTLDNEENKTFLKQLKKANASLTQELKECKTNLDESSRALGEATSSRDSSLIALQTKQTELEKYTALNDLTSDYKILQSKLNETLGLLARKDIDIKEGLKTKTYEISVVNQKHDELVKKSLLTRSQFEGQLKEKTKVISDLKVKEGKDIDTMIEMDKQIKFLNEILYKRNQSIQTIHMLAPKCATYHGRSTFANPKYLKKAQSDKPRLYEIPYDTSDPANRFCPDGEETVTLEKESRSKLDKDTVKPYNYTYQNSLYETFKPPSKAYLDQLERAKEVRKTMWRKTFVRTKPNIAKNVGFLPMSKSISKSRLLYNEMTNNFNHFRTICQQTWSNHTSSAFPNPTAKSMEVLIKILLMPLSDKTILDNHCFIHELKREMNDDLEYVNSLEKELDELESEKADFSNIYDLLLEECVSKDVTCSYLHSLSDLNANTELQCLYLHKVKECECLAQKLSKQTESVNKEVHNNLLKSFAKLEKHSISLELSLQHCKEQMKNNPVCKENASNVFRKEREQYHEIQDLKAQMQDKNMVINELKKLILVTKGKSVETQFDKPSVVRQPNAQRIPKPSVLGKPTPFSNSPEMRKFASAVRNTNVLKPGMYRIASTTTQTRTPQLPHASRNTNPHMSKSSGVIHTTSVSRPQLKCYQVKDKVVPNNSQVKFQKKEVEDHHRISSISKKIKSITASNDSSNSRNSNANAVCAECGTCVFNFNHDACVSRYLKEVNARTKKPHKVPISASKPKRKASKSVATPHKKTVASDTTIQKSKSYYKKLYENTNQEWKMVDSKR</sequence>
<evidence type="ECO:0000259" key="4">
    <source>
        <dbReference type="PROSITE" id="PS50158"/>
    </source>
</evidence>
<comment type="caution">
    <text evidence="5">The sequence shown here is derived from an EMBL/GenBank/DDBJ whole genome shotgun (WGS) entry which is preliminary data.</text>
</comment>
<dbReference type="Gene3D" id="4.10.60.10">
    <property type="entry name" value="Zinc finger, CCHC-type"/>
    <property type="match status" value="1"/>
</dbReference>
<feature type="region of interest" description="Disordered" evidence="3">
    <location>
        <begin position="255"/>
        <end position="313"/>
    </location>
</feature>
<feature type="compositionally biased region" description="Polar residues" evidence="3">
    <location>
        <begin position="353"/>
        <end position="365"/>
    </location>
</feature>
<keyword evidence="2" id="KW-0175">Coiled coil</keyword>
<feature type="compositionally biased region" description="Low complexity" evidence="3">
    <location>
        <begin position="334"/>
        <end position="346"/>
    </location>
</feature>
<evidence type="ECO:0000256" key="3">
    <source>
        <dbReference type="SAM" id="MobiDB-lite"/>
    </source>
</evidence>
<reference evidence="5" key="2">
    <citation type="submission" date="2022-01" db="EMBL/GenBank/DDBJ databases">
        <authorList>
            <person name="Yamashiro T."/>
            <person name="Shiraishi A."/>
            <person name="Satake H."/>
            <person name="Nakayama K."/>
        </authorList>
    </citation>
    <scope>NUCLEOTIDE SEQUENCE</scope>
</reference>
<reference evidence="5" key="1">
    <citation type="journal article" date="2022" name="Int. J. Mol. Sci.">
        <title>Draft Genome of Tanacetum Coccineum: Genomic Comparison of Closely Related Tanacetum-Family Plants.</title>
        <authorList>
            <person name="Yamashiro T."/>
            <person name="Shiraishi A."/>
            <person name="Nakayama K."/>
            <person name="Satake H."/>
        </authorList>
    </citation>
    <scope>NUCLEOTIDE SEQUENCE</scope>
</reference>
<keyword evidence="1" id="KW-0479">Metal-binding</keyword>
<feature type="region of interest" description="Disordered" evidence="3">
    <location>
        <begin position="1155"/>
        <end position="1179"/>
    </location>
</feature>
<dbReference type="SMART" id="SM00343">
    <property type="entry name" value="ZnF_C2HC"/>
    <property type="match status" value="1"/>
</dbReference>
<keyword evidence="1" id="KW-0862">Zinc</keyword>
<dbReference type="InterPro" id="IPR001878">
    <property type="entry name" value="Znf_CCHC"/>
</dbReference>
<evidence type="ECO:0000256" key="2">
    <source>
        <dbReference type="SAM" id="Coils"/>
    </source>
</evidence>
<proteinExistence type="predicted"/>
<dbReference type="Pfam" id="PF00098">
    <property type="entry name" value="zf-CCHC"/>
    <property type="match status" value="1"/>
</dbReference>
<dbReference type="PROSITE" id="PS50158">
    <property type="entry name" value="ZF_CCHC"/>
    <property type="match status" value="1"/>
</dbReference>